<evidence type="ECO:0000256" key="1">
    <source>
        <dbReference type="SAM" id="MobiDB-lite"/>
    </source>
</evidence>
<sequence length="66" mass="7551">MFPCPHAHAVATFVQEARSLLRPFRSQLMCEDPCLQTEDDAAEPQLYTQEPEHDYEEAPDEAHPNP</sequence>
<dbReference type="Proteomes" id="UP001176961">
    <property type="component" value="Unassembled WGS sequence"/>
</dbReference>
<organism evidence="2 3">
    <name type="scientific">Cylicocyclus nassatus</name>
    <name type="common">Nematode worm</name>
    <dbReference type="NCBI Taxonomy" id="53992"/>
    <lineage>
        <taxon>Eukaryota</taxon>
        <taxon>Metazoa</taxon>
        <taxon>Ecdysozoa</taxon>
        <taxon>Nematoda</taxon>
        <taxon>Chromadorea</taxon>
        <taxon>Rhabditida</taxon>
        <taxon>Rhabditina</taxon>
        <taxon>Rhabditomorpha</taxon>
        <taxon>Strongyloidea</taxon>
        <taxon>Strongylidae</taxon>
        <taxon>Cylicocyclus</taxon>
    </lineage>
</organism>
<keyword evidence="3" id="KW-1185">Reference proteome</keyword>
<dbReference type="AlphaFoldDB" id="A0AA36MB09"/>
<evidence type="ECO:0000313" key="3">
    <source>
        <dbReference type="Proteomes" id="UP001176961"/>
    </source>
</evidence>
<dbReference type="EMBL" id="CATQJL010000305">
    <property type="protein sequence ID" value="CAJ0603888.1"/>
    <property type="molecule type" value="Genomic_DNA"/>
</dbReference>
<name>A0AA36MB09_CYLNA</name>
<accession>A0AA36MB09</accession>
<proteinExistence type="predicted"/>
<protein>
    <submittedName>
        <fullName evidence="2">Uncharacterized protein</fullName>
    </submittedName>
</protein>
<comment type="caution">
    <text evidence="2">The sequence shown here is derived from an EMBL/GenBank/DDBJ whole genome shotgun (WGS) entry which is preliminary data.</text>
</comment>
<reference evidence="2" key="1">
    <citation type="submission" date="2023-07" db="EMBL/GenBank/DDBJ databases">
        <authorList>
            <consortium name="CYATHOMIX"/>
        </authorList>
    </citation>
    <scope>NUCLEOTIDE SEQUENCE</scope>
    <source>
        <strain evidence="2">N/A</strain>
    </source>
</reference>
<gene>
    <name evidence="2" type="ORF">CYNAS_LOCUS15871</name>
</gene>
<evidence type="ECO:0000313" key="2">
    <source>
        <dbReference type="EMBL" id="CAJ0603888.1"/>
    </source>
</evidence>
<feature type="region of interest" description="Disordered" evidence="1">
    <location>
        <begin position="35"/>
        <end position="66"/>
    </location>
</feature>